<evidence type="ECO:0008006" key="3">
    <source>
        <dbReference type="Google" id="ProtNLM"/>
    </source>
</evidence>
<name>A0ABQ5TC32_9CAUL</name>
<dbReference type="Proteomes" id="UP001143509">
    <property type="component" value="Unassembled WGS sequence"/>
</dbReference>
<gene>
    <name evidence="1" type="ORF">GCM10017620_23040</name>
</gene>
<reference evidence="1" key="2">
    <citation type="submission" date="2023-01" db="EMBL/GenBank/DDBJ databases">
        <authorList>
            <person name="Sun Q."/>
            <person name="Evtushenko L."/>
        </authorList>
    </citation>
    <scope>NUCLEOTIDE SEQUENCE</scope>
    <source>
        <strain evidence="1">VKM B-1499</strain>
    </source>
</reference>
<organism evidence="1 2">
    <name type="scientific">Brevundimonas intermedia</name>
    <dbReference type="NCBI Taxonomy" id="74315"/>
    <lineage>
        <taxon>Bacteria</taxon>
        <taxon>Pseudomonadati</taxon>
        <taxon>Pseudomonadota</taxon>
        <taxon>Alphaproteobacteria</taxon>
        <taxon>Caulobacterales</taxon>
        <taxon>Caulobacteraceae</taxon>
        <taxon>Brevundimonas</taxon>
    </lineage>
</organism>
<evidence type="ECO:0000313" key="1">
    <source>
        <dbReference type="EMBL" id="GLK49331.1"/>
    </source>
</evidence>
<proteinExistence type="predicted"/>
<reference evidence="1" key="1">
    <citation type="journal article" date="2014" name="Int. J. Syst. Evol. Microbiol.">
        <title>Complete genome of a new Firmicutes species belonging to the dominant human colonic microbiota ('Ruminococcus bicirculans') reveals two chromosomes and a selective capacity to utilize plant glucans.</title>
        <authorList>
            <consortium name="NISC Comparative Sequencing Program"/>
            <person name="Wegmann U."/>
            <person name="Louis P."/>
            <person name="Goesmann A."/>
            <person name="Henrissat B."/>
            <person name="Duncan S.H."/>
            <person name="Flint H.J."/>
        </authorList>
    </citation>
    <scope>NUCLEOTIDE SEQUENCE</scope>
    <source>
        <strain evidence="1">VKM B-1499</strain>
    </source>
</reference>
<protein>
    <recommendedName>
        <fullName evidence="3">Rhamnan synthesis protein F</fullName>
    </recommendedName>
</protein>
<dbReference type="EMBL" id="BSFD01000009">
    <property type="protein sequence ID" value="GLK49331.1"/>
    <property type="molecule type" value="Genomic_DNA"/>
</dbReference>
<evidence type="ECO:0000313" key="2">
    <source>
        <dbReference type="Proteomes" id="UP001143509"/>
    </source>
</evidence>
<dbReference type="RefSeq" id="WP_271165527.1">
    <property type="nucleotide sequence ID" value="NZ_BSFD01000009.1"/>
</dbReference>
<dbReference type="InterPro" id="IPR007739">
    <property type="entry name" value="RgpF"/>
</dbReference>
<sequence>MKRLAISFFYDGQGILDDYMVVLLRSMREHCERIVFVVNGQLTKESRAKVEPIVDEILVRSNDGFDVGAYRAGLNHIGFEQLKAYEEVILFNHTFYGPIFPFSEMFGTMEKTKCAMWGITAHKEVVGDPAMGREFVPFHLNSHFISFRKPILESKYFKNYWDNIPVIRSYEDSIRLHELEVTGYFQKRGFAVSSYVKPEDYGAPYAAFMEIDRTIEGRSPILKRRALFHDPIFVEEQAVDVARALDLVEKRSAYNLGLIWQNITRATTSRTLYTNASLLRVLPDVRLKKTRKRPDVGRIAVFAHAHYDELVPELLEYASNIPGKFDFICTTTDAARKSRIEAAVAGHPKIEKTIVRVVEVLCGRDMAALLVTCEDLLNNGDYDLICRLHTKKSPQVDPQKGARFKRHMLHNTVGSEGFVANLLDLFESNPRLGIVAPAMYHFGYPTPGHAWFVNRQRAIEAATRMGVALRLDQFSPIAVYGGMFWFRPVAVKKMLEAGWDYDDFEKEPHPTDGALAHALERLWVNVAADAGYVTYCVLDSQSASVSHTLLEYKLDRITGYLPTGDLRHQVELLQRVQPALQNYFLGEARHSGRALGAELHQAIEDLQNTLKKQKMLMARQAERNSETLRALEKRSSSIWSLGKKSGVRSTRSDIQVLGDYFNALCNKGAISVSEVPEENALAEYASGGFLGGKELTWLFDSSYYLVQNSDVADSGKNPLVHFVQYGWAERRNPHPLIDLQYAERLTPELADGDTPMAMYLLRGGDSKRRSHPIFDDVFYCEQYESELYGDALKHFLAHGARGGQPHLLFDPNFYRGQASWLETTASPLLHYMSYGWKMGLRPHPHFDPAFYIAAYGDVAKAGVEPLKHYLEYGHREDRNPNEGFDSRGYRRHADLGYDNPLSPLEHAMRNQK</sequence>
<dbReference type="Pfam" id="PF05045">
    <property type="entry name" value="RgpF"/>
    <property type="match status" value="1"/>
</dbReference>
<comment type="caution">
    <text evidence="1">The sequence shown here is derived from an EMBL/GenBank/DDBJ whole genome shotgun (WGS) entry which is preliminary data.</text>
</comment>
<keyword evidence="2" id="KW-1185">Reference proteome</keyword>
<accession>A0ABQ5TC32</accession>